<feature type="domain" description="Reverse transcriptase zinc-binding" evidence="1">
    <location>
        <begin position="103"/>
        <end position="187"/>
    </location>
</feature>
<organism evidence="2 3">
    <name type="scientific">Triticum urartu</name>
    <name type="common">Red wild einkorn</name>
    <name type="synonym">Crithodium urartu</name>
    <dbReference type="NCBI Taxonomy" id="4572"/>
    <lineage>
        <taxon>Eukaryota</taxon>
        <taxon>Viridiplantae</taxon>
        <taxon>Streptophyta</taxon>
        <taxon>Embryophyta</taxon>
        <taxon>Tracheophyta</taxon>
        <taxon>Spermatophyta</taxon>
        <taxon>Magnoliopsida</taxon>
        <taxon>Liliopsida</taxon>
        <taxon>Poales</taxon>
        <taxon>Poaceae</taxon>
        <taxon>BOP clade</taxon>
        <taxon>Pooideae</taxon>
        <taxon>Triticodae</taxon>
        <taxon>Triticeae</taxon>
        <taxon>Triticinae</taxon>
        <taxon>Triticum</taxon>
    </lineage>
</organism>
<dbReference type="PANTHER" id="PTHR36617:SF17">
    <property type="entry name" value="OS01G0114800 PROTEIN"/>
    <property type="match status" value="1"/>
</dbReference>
<dbReference type="Gramene" id="TuG1812G0500000684.01.T01">
    <property type="protein sequence ID" value="TuG1812G0500000684.01.T01.cds449897"/>
    <property type="gene ID" value="TuG1812G0500000684.01"/>
</dbReference>
<dbReference type="InterPro" id="IPR026960">
    <property type="entry name" value="RVT-Znf"/>
</dbReference>
<dbReference type="Proteomes" id="UP000015106">
    <property type="component" value="Chromosome 5"/>
</dbReference>
<keyword evidence="3" id="KW-1185">Reference proteome</keyword>
<sequence>MLFAMATEVTVGDGQRANFWHDRWLLGQCLKIIAPALFKISARKNRTVHEALQEETWLSDLSRGLTDQMLPELLRLAALLDTVQLHDGQDDSIAWRFTESHEYTARSAYLLQFEGSVPTENYNLIWRAWAPEKCRFFIWTAALGRILTADVLLRHGWENNYFCTLCERNLETMAHLFWDCPWSKQVWGKITHLTNMPALQPQSW</sequence>
<dbReference type="EnsemblPlants" id="TuG1812G0500000684.01.T01">
    <property type="protein sequence ID" value="TuG1812G0500000684.01.T01.cds449897"/>
    <property type="gene ID" value="TuG1812G0500000684.01"/>
</dbReference>
<proteinExistence type="predicted"/>
<dbReference type="Pfam" id="PF13966">
    <property type="entry name" value="zf-RVT"/>
    <property type="match status" value="1"/>
</dbReference>
<evidence type="ECO:0000313" key="2">
    <source>
        <dbReference type="EnsemblPlants" id="TuG1812G0500000684.01.T01.cds449897"/>
    </source>
</evidence>
<protein>
    <recommendedName>
        <fullName evidence="1">Reverse transcriptase zinc-binding domain-containing protein</fullName>
    </recommendedName>
</protein>
<accession>A0A8R7UEK3</accession>
<evidence type="ECO:0000313" key="3">
    <source>
        <dbReference type="Proteomes" id="UP000015106"/>
    </source>
</evidence>
<evidence type="ECO:0000259" key="1">
    <source>
        <dbReference type="Pfam" id="PF13966"/>
    </source>
</evidence>
<dbReference type="PANTHER" id="PTHR36617">
    <property type="entry name" value="PROTEIN, PUTATIVE-RELATED"/>
    <property type="match status" value="1"/>
</dbReference>
<dbReference type="AlphaFoldDB" id="A0A8R7UEK3"/>
<reference evidence="2" key="2">
    <citation type="submission" date="2018-03" db="EMBL/GenBank/DDBJ databases">
        <title>The Triticum urartu genome reveals the dynamic nature of wheat genome evolution.</title>
        <authorList>
            <person name="Ling H."/>
            <person name="Ma B."/>
            <person name="Shi X."/>
            <person name="Liu H."/>
            <person name="Dong L."/>
            <person name="Sun H."/>
            <person name="Cao Y."/>
            <person name="Gao Q."/>
            <person name="Zheng S."/>
            <person name="Li Y."/>
            <person name="Yu Y."/>
            <person name="Du H."/>
            <person name="Qi M."/>
            <person name="Li Y."/>
            <person name="Yu H."/>
            <person name="Cui Y."/>
            <person name="Wang N."/>
            <person name="Chen C."/>
            <person name="Wu H."/>
            <person name="Zhao Y."/>
            <person name="Zhang J."/>
            <person name="Li Y."/>
            <person name="Zhou W."/>
            <person name="Zhang B."/>
            <person name="Hu W."/>
            <person name="Eijk M."/>
            <person name="Tang J."/>
            <person name="Witsenboer H."/>
            <person name="Zhao S."/>
            <person name="Li Z."/>
            <person name="Zhang A."/>
            <person name="Wang D."/>
            <person name="Liang C."/>
        </authorList>
    </citation>
    <scope>NUCLEOTIDE SEQUENCE [LARGE SCALE GENOMIC DNA]</scope>
    <source>
        <strain evidence="2">cv. G1812</strain>
    </source>
</reference>
<reference evidence="3" key="1">
    <citation type="journal article" date="2013" name="Nature">
        <title>Draft genome of the wheat A-genome progenitor Triticum urartu.</title>
        <authorList>
            <person name="Ling H.Q."/>
            <person name="Zhao S."/>
            <person name="Liu D."/>
            <person name="Wang J."/>
            <person name="Sun H."/>
            <person name="Zhang C."/>
            <person name="Fan H."/>
            <person name="Li D."/>
            <person name="Dong L."/>
            <person name="Tao Y."/>
            <person name="Gao C."/>
            <person name="Wu H."/>
            <person name="Li Y."/>
            <person name="Cui Y."/>
            <person name="Guo X."/>
            <person name="Zheng S."/>
            <person name="Wang B."/>
            <person name="Yu K."/>
            <person name="Liang Q."/>
            <person name="Yang W."/>
            <person name="Lou X."/>
            <person name="Chen J."/>
            <person name="Feng M."/>
            <person name="Jian J."/>
            <person name="Zhang X."/>
            <person name="Luo G."/>
            <person name="Jiang Y."/>
            <person name="Liu J."/>
            <person name="Wang Z."/>
            <person name="Sha Y."/>
            <person name="Zhang B."/>
            <person name="Wu H."/>
            <person name="Tang D."/>
            <person name="Shen Q."/>
            <person name="Xue P."/>
            <person name="Zou S."/>
            <person name="Wang X."/>
            <person name="Liu X."/>
            <person name="Wang F."/>
            <person name="Yang Y."/>
            <person name="An X."/>
            <person name="Dong Z."/>
            <person name="Zhang K."/>
            <person name="Zhang X."/>
            <person name="Luo M.C."/>
            <person name="Dvorak J."/>
            <person name="Tong Y."/>
            <person name="Wang J."/>
            <person name="Yang H."/>
            <person name="Li Z."/>
            <person name="Wang D."/>
            <person name="Zhang A."/>
            <person name="Wang J."/>
        </authorList>
    </citation>
    <scope>NUCLEOTIDE SEQUENCE</scope>
    <source>
        <strain evidence="3">cv. G1812</strain>
    </source>
</reference>
<reference evidence="2" key="3">
    <citation type="submission" date="2022-06" db="UniProtKB">
        <authorList>
            <consortium name="EnsemblPlants"/>
        </authorList>
    </citation>
    <scope>IDENTIFICATION</scope>
</reference>
<name>A0A8R7UEK3_TRIUA</name>